<keyword evidence="1" id="KW-0560">Oxidoreductase</keyword>
<protein>
    <recommendedName>
        <fullName evidence="3">NAD-dependent epimerase/dehydratase domain-containing protein</fullName>
    </recommendedName>
</protein>
<dbReference type="PANTHER" id="PTHR10366">
    <property type="entry name" value="NAD DEPENDENT EPIMERASE/DEHYDRATASE"/>
    <property type="match status" value="1"/>
</dbReference>
<dbReference type="Gene3D" id="3.40.50.720">
    <property type="entry name" value="NAD(P)-binding Rossmann-like Domain"/>
    <property type="match status" value="1"/>
</dbReference>
<evidence type="ECO:0000256" key="2">
    <source>
        <dbReference type="ARBA" id="ARBA00023445"/>
    </source>
</evidence>
<accession>A0ABQ9NZ58</accession>
<dbReference type="InterPro" id="IPR036291">
    <property type="entry name" value="NAD(P)-bd_dom_sf"/>
</dbReference>
<dbReference type="EMBL" id="JAPDRL010000011">
    <property type="protein sequence ID" value="KAJ9667650.1"/>
    <property type="molecule type" value="Genomic_DNA"/>
</dbReference>
<gene>
    <name evidence="4" type="ORF">H2201_002185</name>
</gene>
<feature type="domain" description="NAD-dependent epimerase/dehydratase" evidence="3">
    <location>
        <begin position="15"/>
        <end position="230"/>
    </location>
</feature>
<reference evidence="4" key="1">
    <citation type="submission" date="2022-10" db="EMBL/GenBank/DDBJ databases">
        <title>Culturing micro-colonial fungi from biological soil crusts in the Mojave desert and describing Neophaeococcomyces mojavensis, and introducing the new genera and species Taxawa tesnikishii.</title>
        <authorList>
            <person name="Kurbessoian T."/>
            <person name="Stajich J.E."/>
        </authorList>
    </citation>
    <scope>NUCLEOTIDE SEQUENCE</scope>
    <source>
        <strain evidence="4">TK_1</strain>
    </source>
</reference>
<dbReference type="PANTHER" id="PTHR10366:SF562">
    <property type="entry name" value="ALDEHYDE REDUCTASE II (AFU_ORTHOLOGUE AFUA_1G11360)"/>
    <property type="match status" value="1"/>
</dbReference>
<sequence length="341" mass="36959">MAQIQNPALPKGSLILVTGANGLIAGHVADQFLAAGYKVRGTARDVQKSKWLAELFDSKYGSGKFELVAVEDMTAEGAFDEAVKGVSGVVHLASVLTFSPDPNAVIPPTIAGTLSILKSTAKEPAIKRFVYTSSATAALLPKPNTELTVDQETFNYEAIEAAWAPPPYTAERAHVVYAASKTQAEQEVWKWARDNKGVVVNAVLPSANFGKLLSPEHQRHRSSTGVVTALFNGDASAVATFPPQYYVNVQDDAILHVAALLRSDVANERIYAFAAPFNVNDTLAVLRKVYPERKFPDDVPNLGKDLTKVPRERAEQLLKDTGRPGWVSFEQSIKESVEDLV</sequence>
<dbReference type="SUPFAM" id="SSF51735">
    <property type="entry name" value="NAD(P)-binding Rossmann-fold domains"/>
    <property type="match status" value="1"/>
</dbReference>
<dbReference type="Pfam" id="PF01370">
    <property type="entry name" value="Epimerase"/>
    <property type="match status" value="1"/>
</dbReference>
<dbReference type="Proteomes" id="UP001172684">
    <property type="component" value="Unassembled WGS sequence"/>
</dbReference>
<evidence type="ECO:0000313" key="4">
    <source>
        <dbReference type="EMBL" id="KAJ9667650.1"/>
    </source>
</evidence>
<comment type="similarity">
    <text evidence="2">Belongs to the NAD(P)-dependent epimerase/dehydratase family. Dihydroflavonol-4-reductase subfamily.</text>
</comment>
<organism evidence="4 5">
    <name type="scientific">Coniosporium apollinis</name>
    <dbReference type="NCBI Taxonomy" id="61459"/>
    <lineage>
        <taxon>Eukaryota</taxon>
        <taxon>Fungi</taxon>
        <taxon>Dikarya</taxon>
        <taxon>Ascomycota</taxon>
        <taxon>Pezizomycotina</taxon>
        <taxon>Dothideomycetes</taxon>
        <taxon>Dothideomycetes incertae sedis</taxon>
        <taxon>Coniosporium</taxon>
    </lineage>
</organism>
<keyword evidence="5" id="KW-1185">Reference proteome</keyword>
<evidence type="ECO:0000259" key="3">
    <source>
        <dbReference type="Pfam" id="PF01370"/>
    </source>
</evidence>
<evidence type="ECO:0000313" key="5">
    <source>
        <dbReference type="Proteomes" id="UP001172684"/>
    </source>
</evidence>
<evidence type="ECO:0000256" key="1">
    <source>
        <dbReference type="ARBA" id="ARBA00023002"/>
    </source>
</evidence>
<dbReference type="InterPro" id="IPR001509">
    <property type="entry name" value="Epimerase_deHydtase"/>
</dbReference>
<dbReference type="InterPro" id="IPR050425">
    <property type="entry name" value="NAD(P)_dehydrat-like"/>
</dbReference>
<proteinExistence type="inferred from homology"/>
<name>A0ABQ9NZ58_9PEZI</name>
<comment type="caution">
    <text evidence="4">The sequence shown here is derived from an EMBL/GenBank/DDBJ whole genome shotgun (WGS) entry which is preliminary data.</text>
</comment>